<name>A0A4Q9QC12_9APHY</name>
<dbReference type="Proteomes" id="UP000292082">
    <property type="component" value="Unassembled WGS sequence"/>
</dbReference>
<dbReference type="GO" id="GO:0006412">
    <property type="term" value="P:translation"/>
    <property type="evidence" value="ECO:0007669"/>
    <property type="project" value="InterPro"/>
</dbReference>
<protein>
    <submittedName>
        <fullName evidence="1">Uncharacterized protein</fullName>
    </submittedName>
</protein>
<gene>
    <name evidence="1" type="ORF">BD310DRAFT_1137</name>
</gene>
<dbReference type="PROSITE" id="PS00962">
    <property type="entry name" value="RIBOSOMAL_S2_1"/>
    <property type="match status" value="1"/>
</dbReference>
<evidence type="ECO:0000313" key="1">
    <source>
        <dbReference type="EMBL" id="TBU65273.1"/>
    </source>
</evidence>
<dbReference type="AlphaFoldDB" id="A0A4Q9QC12"/>
<dbReference type="GO" id="GO:0005840">
    <property type="term" value="C:ribosome"/>
    <property type="evidence" value="ECO:0007669"/>
    <property type="project" value="InterPro"/>
</dbReference>
<sequence>MKRTRRRRWQPPARSFISCNVHLGCWDTSLPRVSRFERTDACCNSSLIVIPGRHSSLDSNLLPFYPYPLV</sequence>
<accession>A0A4Q9QC12</accession>
<organism evidence="1 2">
    <name type="scientific">Dichomitus squalens</name>
    <dbReference type="NCBI Taxonomy" id="114155"/>
    <lineage>
        <taxon>Eukaryota</taxon>
        <taxon>Fungi</taxon>
        <taxon>Dikarya</taxon>
        <taxon>Basidiomycota</taxon>
        <taxon>Agaricomycotina</taxon>
        <taxon>Agaricomycetes</taxon>
        <taxon>Polyporales</taxon>
        <taxon>Polyporaceae</taxon>
        <taxon>Dichomitus</taxon>
    </lineage>
</organism>
<dbReference type="InterPro" id="IPR018130">
    <property type="entry name" value="Ribosomal_uS2_CS"/>
</dbReference>
<dbReference type="GO" id="GO:0003735">
    <property type="term" value="F:structural constituent of ribosome"/>
    <property type="evidence" value="ECO:0007669"/>
    <property type="project" value="InterPro"/>
</dbReference>
<dbReference type="EMBL" id="ML145084">
    <property type="protein sequence ID" value="TBU65273.1"/>
    <property type="molecule type" value="Genomic_DNA"/>
</dbReference>
<reference evidence="1 2" key="1">
    <citation type="submission" date="2019-01" db="EMBL/GenBank/DDBJ databases">
        <title>Draft genome sequences of three monokaryotic isolates of the white-rot basidiomycete fungus Dichomitus squalens.</title>
        <authorList>
            <consortium name="DOE Joint Genome Institute"/>
            <person name="Lopez S.C."/>
            <person name="Andreopoulos B."/>
            <person name="Pangilinan J."/>
            <person name="Lipzen A."/>
            <person name="Riley R."/>
            <person name="Ahrendt S."/>
            <person name="Ng V."/>
            <person name="Barry K."/>
            <person name="Daum C."/>
            <person name="Grigoriev I.V."/>
            <person name="Hilden K.S."/>
            <person name="Makela M.R."/>
            <person name="de Vries R.P."/>
        </authorList>
    </citation>
    <scope>NUCLEOTIDE SEQUENCE [LARGE SCALE GENOMIC DNA]</scope>
    <source>
        <strain evidence="1 2">CBS 464.89</strain>
    </source>
</reference>
<keyword evidence="2" id="KW-1185">Reference proteome</keyword>
<proteinExistence type="predicted"/>
<evidence type="ECO:0000313" key="2">
    <source>
        <dbReference type="Proteomes" id="UP000292082"/>
    </source>
</evidence>